<dbReference type="InterPro" id="IPR001680">
    <property type="entry name" value="WD40_rpt"/>
</dbReference>
<dbReference type="OrthoDB" id="239865at2759"/>
<dbReference type="InterPro" id="IPR036322">
    <property type="entry name" value="WD40_repeat_dom_sf"/>
</dbReference>
<accession>A0A8K0L5G6</accession>
<feature type="region of interest" description="Disordered" evidence="1">
    <location>
        <begin position="1"/>
        <end position="28"/>
    </location>
</feature>
<protein>
    <submittedName>
        <fullName evidence="2">Uncharacterized protein</fullName>
    </submittedName>
</protein>
<dbReference type="EMBL" id="JAESVG020000004">
    <property type="protein sequence ID" value="KAG8627820.1"/>
    <property type="molecule type" value="Genomic_DNA"/>
</dbReference>
<dbReference type="Gene3D" id="2.130.10.10">
    <property type="entry name" value="YVTN repeat-like/Quinoprotein amine dehydrogenase"/>
    <property type="match status" value="2"/>
</dbReference>
<dbReference type="Pfam" id="PF00400">
    <property type="entry name" value="WD40"/>
    <property type="match status" value="1"/>
</dbReference>
<dbReference type="Proteomes" id="UP000809789">
    <property type="component" value="Unassembled WGS sequence"/>
</dbReference>
<dbReference type="PANTHER" id="PTHR13211:SF0">
    <property type="entry name" value="TELOMERASE CAJAL BODY PROTEIN 1"/>
    <property type="match status" value="1"/>
</dbReference>
<name>A0A8K0L5G6_9PEZI</name>
<proteinExistence type="predicted"/>
<keyword evidence="3" id="KW-1185">Reference proteome</keyword>
<dbReference type="InterPro" id="IPR015943">
    <property type="entry name" value="WD40/YVTN_repeat-like_dom_sf"/>
</dbReference>
<organism evidence="2 3">
    <name type="scientific">Elsinoe batatas</name>
    <dbReference type="NCBI Taxonomy" id="2601811"/>
    <lineage>
        <taxon>Eukaryota</taxon>
        <taxon>Fungi</taxon>
        <taxon>Dikarya</taxon>
        <taxon>Ascomycota</taxon>
        <taxon>Pezizomycotina</taxon>
        <taxon>Dothideomycetes</taxon>
        <taxon>Dothideomycetidae</taxon>
        <taxon>Myriangiales</taxon>
        <taxon>Elsinoaceae</taxon>
        <taxon>Elsinoe</taxon>
    </lineage>
</organism>
<dbReference type="PANTHER" id="PTHR13211">
    <property type="entry name" value="TELOMERASE CAJAL BODY PROTEIN 1"/>
    <property type="match status" value="1"/>
</dbReference>
<evidence type="ECO:0000256" key="1">
    <source>
        <dbReference type="SAM" id="MobiDB-lite"/>
    </source>
</evidence>
<evidence type="ECO:0000313" key="2">
    <source>
        <dbReference type="EMBL" id="KAG8627820.1"/>
    </source>
</evidence>
<gene>
    <name evidence="2" type="ORF">KVT40_003693</name>
</gene>
<comment type="caution">
    <text evidence="2">The sequence shown here is derived from an EMBL/GenBank/DDBJ whole genome shotgun (WGS) entry which is preliminary data.</text>
</comment>
<dbReference type="SUPFAM" id="SSF50978">
    <property type="entry name" value="WD40 repeat-like"/>
    <property type="match status" value="1"/>
</dbReference>
<dbReference type="AlphaFoldDB" id="A0A8K0L5G6"/>
<feature type="compositionally biased region" description="Polar residues" evidence="1">
    <location>
        <begin position="1"/>
        <end position="16"/>
    </location>
</feature>
<reference evidence="2" key="1">
    <citation type="submission" date="2021-07" db="EMBL/GenBank/DDBJ databases">
        <title>Elsinoe batatas strain:CRI-CJ2 Genome sequencing and assembly.</title>
        <authorList>
            <person name="Huang L."/>
        </authorList>
    </citation>
    <scope>NUCLEOTIDE SEQUENCE</scope>
    <source>
        <strain evidence="2">CRI-CJ2</strain>
    </source>
</reference>
<sequence length="392" mass="42066">MPRTYPSTTSLHNHPQPNSPRPLHLSPDGTVLLAHSEDLYLRSFVLPPDLVTSPPPLALDPYSTIGPIQSHTQAIPPYFSLSDPNTTHVLLSLPDLPLRLTNALDLSHNHATYPLIHPPTEAFIAPHSLVFSTDGIRFAAGSKARISIFDLARDAQGPVSSISTAQERRRSAGSGLHGCVIALDACAITGQLAAGSTSGEVGVYDARDAGREVVSFDVGESRGVGQVKWIGEGTYLAIAGRKSQGLALWDLRMARRLCWLAGRKGGLAMRMGFDFQQTEDGCHILAGGTDGVVRIWKDVVSREGTRLHEGEWKAHDDAVTSVLAHSCGDVVITAGGSRKDMGVYECDDMDAGMPFRDGGESTAGIKAWSLPPQHLSMATNELSATQHQQSRM</sequence>
<dbReference type="InterPro" id="IPR051150">
    <property type="entry name" value="SWT21/TCAB1_mRNA_Telomere"/>
</dbReference>
<dbReference type="SMART" id="SM00320">
    <property type="entry name" value="WD40"/>
    <property type="match status" value="5"/>
</dbReference>
<evidence type="ECO:0000313" key="3">
    <source>
        <dbReference type="Proteomes" id="UP000809789"/>
    </source>
</evidence>